<dbReference type="EMBL" id="CP012600">
    <property type="protein sequence ID" value="ALC82548.1"/>
    <property type="molecule type" value="Genomic_DNA"/>
</dbReference>
<proteinExistence type="predicted"/>
<dbReference type="STRING" id="1441095.AM592_13895"/>
<dbReference type="RefSeq" id="WP_053604347.1">
    <property type="nucleotide sequence ID" value="NZ_CP012600.1"/>
</dbReference>
<name>A0A0M4FS67_9BACI</name>
<dbReference type="AlphaFoldDB" id="A0A0M4FS67"/>
<organism evidence="2 3">
    <name type="scientific">Bacillus gobiensis</name>
    <dbReference type="NCBI Taxonomy" id="1441095"/>
    <lineage>
        <taxon>Bacteria</taxon>
        <taxon>Bacillati</taxon>
        <taxon>Bacillota</taxon>
        <taxon>Bacilli</taxon>
        <taxon>Bacillales</taxon>
        <taxon>Bacillaceae</taxon>
        <taxon>Bacillus</taxon>
    </lineage>
</organism>
<protein>
    <submittedName>
        <fullName evidence="2">Uncharacterized protein</fullName>
    </submittedName>
</protein>
<evidence type="ECO:0000313" key="3">
    <source>
        <dbReference type="Proteomes" id="UP000067625"/>
    </source>
</evidence>
<gene>
    <name evidence="2" type="ORF">AM592_13895</name>
</gene>
<keyword evidence="3" id="KW-1185">Reference proteome</keyword>
<feature type="transmembrane region" description="Helical" evidence="1">
    <location>
        <begin position="168"/>
        <end position="194"/>
    </location>
</feature>
<feature type="transmembrane region" description="Helical" evidence="1">
    <location>
        <begin position="214"/>
        <end position="237"/>
    </location>
</feature>
<keyword evidence="1" id="KW-1133">Transmembrane helix</keyword>
<feature type="transmembrane region" description="Helical" evidence="1">
    <location>
        <begin position="100"/>
        <end position="125"/>
    </location>
</feature>
<accession>A0A0M4FS67</accession>
<evidence type="ECO:0000256" key="1">
    <source>
        <dbReference type="SAM" id="Phobius"/>
    </source>
</evidence>
<keyword evidence="1" id="KW-0812">Transmembrane</keyword>
<dbReference type="OrthoDB" id="2878488at2"/>
<dbReference type="PATRIC" id="fig|1441095.3.peg.3051"/>
<sequence>MIHLIQTEWMKWKRLMLIPFVVLVSFFPLLLNTFAMKLSKREPDIEWYYFTVFNQYSFLFPAVLMVFAGFLFYQEYKNRTVMNWLSYPYSARQMILAKMYCIAISIFALSLLNHFGLLLFMQILFSEEASLSLLANRLLSSVVFTLISLAAVPAVATFMIWTKNILIVSFAALGIMFATTLMIGADFSIINPFAFAYRVSIWIFEPSFSYENPMLYVFGSFILLAYIAVSFFVLHLFSKKPQWLMG</sequence>
<feature type="transmembrane region" description="Helical" evidence="1">
    <location>
        <begin position="15"/>
        <end position="35"/>
    </location>
</feature>
<evidence type="ECO:0000313" key="2">
    <source>
        <dbReference type="EMBL" id="ALC82548.1"/>
    </source>
</evidence>
<keyword evidence="1" id="KW-0472">Membrane</keyword>
<feature type="transmembrane region" description="Helical" evidence="1">
    <location>
        <begin position="47"/>
        <end position="73"/>
    </location>
</feature>
<dbReference type="Pfam" id="PF12730">
    <property type="entry name" value="ABC2_membrane_4"/>
    <property type="match status" value="1"/>
</dbReference>
<feature type="transmembrane region" description="Helical" evidence="1">
    <location>
        <begin position="137"/>
        <end position="161"/>
    </location>
</feature>
<reference evidence="3" key="1">
    <citation type="submission" date="2015-08" db="EMBL/GenBank/DDBJ databases">
        <title>Genome sequencing project for genomic taxonomy and phylogenomics of Bacillus-like bacteria.</title>
        <authorList>
            <person name="Liu B."/>
            <person name="Wang J."/>
            <person name="Zhu Y."/>
            <person name="Liu G."/>
            <person name="Chen Q."/>
            <person name="Chen Z."/>
            <person name="Lan J."/>
            <person name="Che J."/>
            <person name="Ge C."/>
            <person name="Shi H."/>
            <person name="Pan Z."/>
            <person name="Liu X."/>
        </authorList>
    </citation>
    <scope>NUCLEOTIDE SEQUENCE [LARGE SCALE GENOMIC DNA]</scope>
    <source>
        <strain evidence="3">FJAT-4402</strain>
    </source>
</reference>
<dbReference type="Proteomes" id="UP000067625">
    <property type="component" value="Chromosome"/>
</dbReference>
<reference evidence="2 3" key="2">
    <citation type="journal article" date="2016" name="Int. J. Syst. Evol. Microbiol.">
        <title>Bacillus gobiensis sp. nov., isolated from a soil sample.</title>
        <authorList>
            <person name="Liu B."/>
            <person name="Liu G.H."/>
            <person name="Cetin S."/>
            <person name="Schumann P."/>
            <person name="Pan Z.Z."/>
            <person name="Chen Q.Q."/>
        </authorList>
    </citation>
    <scope>NUCLEOTIDE SEQUENCE [LARGE SCALE GENOMIC DNA]</scope>
    <source>
        <strain evidence="2 3">FJAT-4402</strain>
    </source>
</reference>